<evidence type="ECO:0000313" key="5">
    <source>
        <dbReference type="EMBL" id="QOS40343.1"/>
    </source>
</evidence>
<gene>
    <name evidence="5" type="ORF">DYE49_07680</name>
    <name evidence="4" type="ORF">HNP77_000283</name>
</gene>
<reference evidence="4 6" key="2">
    <citation type="submission" date="2020-08" db="EMBL/GenBank/DDBJ databases">
        <title>Genomic Encyclopedia of Type Strains, Phase IV (KMG-IV): sequencing the most valuable type-strain genomes for metagenomic binning, comparative biology and taxonomic classification.</title>
        <authorList>
            <person name="Goeker M."/>
        </authorList>
    </citation>
    <scope>NUCLEOTIDE SEQUENCE [LARGE SCALE GENOMIC DNA]</scope>
    <source>
        <strain evidence="4 6">DSM 103679</strain>
    </source>
</reference>
<dbReference type="InterPro" id="IPR015424">
    <property type="entry name" value="PyrdxlP-dep_Trfase"/>
</dbReference>
<reference evidence="5 7" key="1">
    <citation type="submission" date="2018-08" db="EMBL/GenBank/DDBJ databases">
        <title>The first complete genome of Treponema rectale (CHPAT), a commensal spirochete of the bovine rectum.</title>
        <authorList>
            <person name="Staton G.J."/>
            <person name="Clegg S.R."/>
            <person name="Carter S.D."/>
            <person name="Radford A.D."/>
            <person name="Darby A."/>
            <person name="Hall N."/>
            <person name="Birtles R.J."/>
            <person name="Evans N.J."/>
        </authorList>
    </citation>
    <scope>NUCLEOTIDE SEQUENCE [LARGE SCALE GENOMIC DNA]</scope>
    <source>
        <strain evidence="5 7">CHPA</strain>
    </source>
</reference>
<dbReference type="KEGG" id="trc:DYE49_07680"/>
<proteinExistence type="inferred from homology"/>
<comment type="similarity">
    <text evidence="1 2">Belongs to the DegT/DnrJ/EryC1 family.</text>
</comment>
<dbReference type="PANTHER" id="PTHR30244:SF34">
    <property type="entry name" value="DTDP-4-AMINO-4,6-DIDEOXYGALACTOSE TRANSAMINASE"/>
    <property type="match status" value="1"/>
</dbReference>
<dbReference type="Gene3D" id="3.90.1150.10">
    <property type="entry name" value="Aspartate Aminotransferase, domain 1"/>
    <property type="match status" value="1"/>
</dbReference>
<evidence type="ECO:0000313" key="6">
    <source>
        <dbReference type="Proteomes" id="UP000578697"/>
    </source>
</evidence>
<sequence>MIQTYSSTIRRREMEAVLTCMVDEKIGPGEMTLRLVQTAKELMGCDGAVAVRSPAIALEYVLKAINLDKESAVMISALAPYWLYVTLEKLGYKVMILDVQEETALVSVETVEEAVKNGGRLLILSETMGILPDIRQYLALEIPVIEEISHSALSYYPAEYEEDSDKPAASADSGTSAGAGQESAEASKEEPSGRRAGMYGLYAILGMEEHDIVTAGGGALVIAPKRREWSPLKAIADQAPSTDFMPDMNAALAFVELKEFARNEKVRKELFTLFSRAVMSGRHKTFVRGQENNSTIYSFPLVLNSGFKDVKLYAQKKGIEVRQAFENSVIAFKQEELSTQCICANSLLLRCALFPLYPRLGQKDASRIVKVLSSLP</sequence>
<dbReference type="SUPFAM" id="SSF53383">
    <property type="entry name" value="PLP-dependent transferases"/>
    <property type="match status" value="1"/>
</dbReference>
<evidence type="ECO:0000256" key="2">
    <source>
        <dbReference type="RuleBase" id="RU004508"/>
    </source>
</evidence>
<feature type="compositionally biased region" description="Low complexity" evidence="3">
    <location>
        <begin position="168"/>
        <end position="184"/>
    </location>
</feature>
<keyword evidence="2" id="KW-0663">Pyridoxal phosphate</keyword>
<name>A0A840S5Z9_9SPIR</name>
<feature type="region of interest" description="Disordered" evidence="3">
    <location>
        <begin position="164"/>
        <end position="192"/>
    </location>
</feature>
<dbReference type="Pfam" id="PF01041">
    <property type="entry name" value="DegT_DnrJ_EryC1"/>
    <property type="match status" value="2"/>
</dbReference>
<dbReference type="Proteomes" id="UP000578697">
    <property type="component" value="Unassembled WGS sequence"/>
</dbReference>
<evidence type="ECO:0000313" key="7">
    <source>
        <dbReference type="Proteomes" id="UP000593591"/>
    </source>
</evidence>
<dbReference type="EMBL" id="CP031517">
    <property type="protein sequence ID" value="QOS40343.1"/>
    <property type="molecule type" value="Genomic_DNA"/>
</dbReference>
<evidence type="ECO:0000256" key="3">
    <source>
        <dbReference type="SAM" id="MobiDB-lite"/>
    </source>
</evidence>
<keyword evidence="5" id="KW-0808">Transferase</keyword>
<dbReference type="RefSeq" id="WP_184651379.1">
    <property type="nucleotide sequence ID" value="NZ_JACHFR010000001.1"/>
</dbReference>
<dbReference type="Gene3D" id="3.40.640.10">
    <property type="entry name" value="Type I PLP-dependent aspartate aminotransferase-like (Major domain)"/>
    <property type="match status" value="1"/>
</dbReference>
<dbReference type="PANTHER" id="PTHR30244">
    <property type="entry name" value="TRANSAMINASE"/>
    <property type="match status" value="1"/>
</dbReference>
<keyword evidence="5" id="KW-0032">Aminotransferase</keyword>
<dbReference type="AlphaFoldDB" id="A0A840S5Z9"/>
<accession>A0A840S5Z9</accession>
<dbReference type="InterPro" id="IPR015421">
    <property type="entry name" value="PyrdxlP-dep_Trfase_major"/>
</dbReference>
<keyword evidence="6" id="KW-1185">Reference proteome</keyword>
<dbReference type="EMBL" id="JACHFR010000001">
    <property type="protein sequence ID" value="MBB5217939.1"/>
    <property type="molecule type" value="Genomic_DNA"/>
</dbReference>
<dbReference type="GO" id="GO:0000271">
    <property type="term" value="P:polysaccharide biosynthetic process"/>
    <property type="evidence" value="ECO:0007669"/>
    <property type="project" value="TreeGrafter"/>
</dbReference>
<evidence type="ECO:0000313" key="4">
    <source>
        <dbReference type="EMBL" id="MBB5217939.1"/>
    </source>
</evidence>
<protein>
    <submittedName>
        <fullName evidence="5">DegT/DnrJ/EryC1/StrS aminotransferase family protein</fullName>
    </submittedName>
    <submittedName>
        <fullName evidence="4">dTDP-4-amino-4,6-dideoxygalactose transaminase</fullName>
    </submittedName>
</protein>
<dbReference type="Proteomes" id="UP000593591">
    <property type="component" value="Chromosome"/>
</dbReference>
<dbReference type="InterPro" id="IPR015422">
    <property type="entry name" value="PyrdxlP-dep_Trfase_small"/>
</dbReference>
<dbReference type="GO" id="GO:0008483">
    <property type="term" value="F:transaminase activity"/>
    <property type="evidence" value="ECO:0007669"/>
    <property type="project" value="UniProtKB-KW"/>
</dbReference>
<evidence type="ECO:0000256" key="1">
    <source>
        <dbReference type="ARBA" id="ARBA00037999"/>
    </source>
</evidence>
<dbReference type="GO" id="GO:0030170">
    <property type="term" value="F:pyridoxal phosphate binding"/>
    <property type="evidence" value="ECO:0007669"/>
    <property type="project" value="TreeGrafter"/>
</dbReference>
<dbReference type="InterPro" id="IPR000653">
    <property type="entry name" value="DegT/StrS_aminotransferase"/>
</dbReference>
<organism evidence="4 6">
    <name type="scientific">Treponema rectale</name>
    <dbReference type="NCBI Taxonomy" id="744512"/>
    <lineage>
        <taxon>Bacteria</taxon>
        <taxon>Pseudomonadati</taxon>
        <taxon>Spirochaetota</taxon>
        <taxon>Spirochaetia</taxon>
        <taxon>Spirochaetales</taxon>
        <taxon>Treponemataceae</taxon>
        <taxon>Treponema</taxon>
    </lineage>
</organism>